<name>A0ABR1J8V3_9AGAR</name>
<protein>
    <submittedName>
        <fullName evidence="2">Uncharacterized protein</fullName>
    </submittedName>
</protein>
<organism evidence="2 3">
    <name type="scientific">Marasmiellus scandens</name>
    <dbReference type="NCBI Taxonomy" id="2682957"/>
    <lineage>
        <taxon>Eukaryota</taxon>
        <taxon>Fungi</taxon>
        <taxon>Dikarya</taxon>
        <taxon>Basidiomycota</taxon>
        <taxon>Agaricomycotina</taxon>
        <taxon>Agaricomycetes</taxon>
        <taxon>Agaricomycetidae</taxon>
        <taxon>Agaricales</taxon>
        <taxon>Marasmiineae</taxon>
        <taxon>Omphalotaceae</taxon>
        <taxon>Marasmiellus</taxon>
    </lineage>
</organism>
<gene>
    <name evidence="2" type="ORF">VKT23_012197</name>
</gene>
<proteinExistence type="predicted"/>
<reference evidence="2 3" key="1">
    <citation type="submission" date="2024-01" db="EMBL/GenBank/DDBJ databases">
        <title>A draft genome for the cacao thread blight pathogen Marasmiellus scandens.</title>
        <authorList>
            <person name="Baruah I.K."/>
            <person name="Leung J."/>
            <person name="Bukari Y."/>
            <person name="Amoako-Attah I."/>
            <person name="Meinhardt L.W."/>
            <person name="Bailey B.A."/>
            <person name="Cohen S.P."/>
        </authorList>
    </citation>
    <scope>NUCLEOTIDE SEQUENCE [LARGE SCALE GENOMIC DNA]</scope>
    <source>
        <strain evidence="2 3">GH-19</strain>
    </source>
</reference>
<evidence type="ECO:0000313" key="3">
    <source>
        <dbReference type="Proteomes" id="UP001498398"/>
    </source>
</evidence>
<feature type="compositionally biased region" description="Pro residues" evidence="1">
    <location>
        <begin position="45"/>
        <end position="56"/>
    </location>
</feature>
<dbReference type="EMBL" id="JBANRG010000029">
    <property type="protein sequence ID" value="KAK7452092.1"/>
    <property type="molecule type" value="Genomic_DNA"/>
</dbReference>
<dbReference type="Proteomes" id="UP001498398">
    <property type="component" value="Unassembled WGS sequence"/>
</dbReference>
<keyword evidence="3" id="KW-1185">Reference proteome</keyword>
<evidence type="ECO:0000313" key="2">
    <source>
        <dbReference type="EMBL" id="KAK7452092.1"/>
    </source>
</evidence>
<evidence type="ECO:0000256" key="1">
    <source>
        <dbReference type="SAM" id="MobiDB-lite"/>
    </source>
</evidence>
<accession>A0ABR1J8V3</accession>
<sequence>MTDEILEVSCCHIIYCQVGFGGAVNPIRSLLTSRPKAQEERHPLPPEPNPQTPVPAPLTITVLSVETPSSVLSAHTAQESPSLIEIEDSTQTPQATEASVPPTAPVSQPLPPLPPPVNPTPNPLLPPSPPPPGSPIVTDKDMEAINNLIQQLQTQQN</sequence>
<feature type="region of interest" description="Disordered" evidence="1">
    <location>
        <begin position="33"/>
        <end position="57"/>
    </location>
</feature>
<feature type="compositionally biased region" description="Polar residues" evidence="1">
    <location>
        <begin position="69"/>
        <end position="81"/>
    </location>
</feature>
<comment type="caution">
    <text evidence="2">The sequence shown here is derived from an EMBL/GenBank/DDBJ whole genome shotgun (WGS) entry which is preliminary data.</text>
</comment>
<feature type="region of interest" description="Disordered" evidence="1">
    <location>
        <begin position="69"/>
        <end position="140"/>
    </location>
</feature>
<feature type="compositionally biased region" description="Pro residues" evidence="1">
    <location>
        <begin position="102"/>
        <end position="134"/>
    </location>
</feature>